<feature type="transmembrane region" description="Helical" evidence="1">
    <location>
        <begin position="27"/>
        <end position="47"/>
    </location>
</feature>
<evidence type="ECO:0000313" key="4">
    <source>
        <dbReference type="Proteomes" id="UP001152797"/>
    </source>
</evidence>
<dbReference type="EMBL" id="CAMXCT020004445">
    <property type="protein sequence ID" value="CAL1162440.1"/>
    <property type="molecule type" value="Genomic_DNA"/>
</dbReference>
<reference evidence="2" key="1">
    <citation type="submission" date="2022-10" db="EMBL/GenBank/DDBJ databases">
        <authorList>
            <person name="Chen Y."/>
            <person name="Dougan E. K."/>
            <person name="Chan C."/>
            <person name="Rhodes N."/>
            <person name="Thang M."/>
        </authorList>
    </citation>
    <scope>NUCLEOTIDE SEQUENCE</scope>
</reference>
<dbReference type="Proteomes" id="UP001152797">
    <property type="component" value="Unassembled WGS sequence"/>
</dbReference>
<evidence type="ECO:0000313" key="2">
    <source>
        <dbReference type="EMBL" id="CAI4009065.1"/>
    </source>
</evidence>
<keyword evidence="4" id="KW-1185">Reference proteome</keyword>
<proteinExistence type="predicted"/>
<evidence type="ECO:0000256" key="1">
    <source>
        <dbReference type="SAM" id="Phobius"/>
    </source>
</evidence>
<gene>
    <name evidence="2" type="ORF">C1SCF055_LOCUS34444</name>
</gene>
<keyword evidence="1" id="KW-0472">Membrane</keyword>
<keyword evidence="1" id="KW-1133">Transmembrane helix</keyword>
<dbReference type="EMBL" id="CAMXCT030004445">
    <property type="protein sequence ID" value="CAL4796377.1"/>
    <property type="molecule type" value="Genomic_DNA"/>
</dbReference>
<accession>A0A9P1DF39</accession>
<sequence length="293" mass="32200">MIWMLPFFFINRGLCCRCFQRCLSRHLSCYFCLGLLFVLSAVSFMVAKEPDVNANDLFFKVVEVLEFFSEKLSQILMQVTLVLGILVALLMRKKIVSLLGYDSQIVRADLKDVLTLFQAQRFSPIEVTLWKVSGLPAAFSTRTLFVRMLLGYNEPQHSRPHDGRTDSMVLREKFQLNYDQEDETQQLSIVIKQQELVGNAVSQLAPVAGALVGAAGGLVTPLGPTAGAGLGVVTGVGAANSLGVEVARVDLSSAMVNRFRNAARGAQAEKLEVAKIGGDFEDETRPVFGTFDQ</sequence>
<reference evidence="3 4" key="2">
    <citation type="submission" date="2024-05" db="EMBL/GenBank/DDBJ databases">
        <authorList>
            <person name="Chen Y."/>
            <person name="Shah S."/>
            <person name="Dougan E. K."/>
            <person name="Thang M."/>
            <person name="Chan C."/>
        </authorList>
    </citation>
    <scope>NUCLEOTIDE SEQUENCE [LARGE SCALE GENOMIC DNA]</scope>
</reference>
<comment type="caution">
    <text evidence="2">The sequence shown here is derived from an EMBL/GenBank/DDBJ whole genome shotgun (WGS) entry which is preliminary data.</text>
</comment>
<keyword evidence="1" id="KW-0812">Transmembrane</keyword>
<evidence type="ECO:0000313" key="3">
    <source>
        <dbReference type="EMBL" id="CAL4796377.1"/>
    </source>
</evidence>
<dbReference type="EMBL" id="CAMXCT010004445">
    <property type="protein sequence ID" value="CAI4009065.1"/>
    <property type="molecule type" value="Genomic_DNA"/>
</dbReference>
<protein>
    <submittedName>
        <fullName evidence="3">Protein notum-like</fullName>
    </submittedName>
</protein>
<organism evidence="2">
    <name type="scientific">Cladocopium goreaui</name>
    <dbReference type="NCBI Taxonomy" id="2562237"/>
    <lineage>
        <taxon>Eukaryota</taxon>
        <taxon>Sar</taxon>
        <taxon>Alveolata</taxon>
        <taxon>Dinophyceae</taxon>
        <taxon>Suessiales</taxon>
        <taxon>Symbiodiniaceae</taxon>
        <taxon>Cladocopium</taxon>
    </lineage>
</organism>
<feature type="transmembrane region" description="Helical" evidence="1">
    <location>
        <begin position="72"/>
        <end position="91"/>
    </location>
</feature>
<dbReference type="AlphaFoldDB" id="A0A9P1DF39"/>
<dbReference type="OrthoDB" id="10358458at2759"/>
<name>A0A9P1DF39_9DINO</name>